<evidence type="ECO:0000313" key="3">
    <source>
        <dbReference type="EMBL" id="NEZ47696.1"/>
    </source>
</evidence>
<protein>
    <submittedName>
        <fullName evidence="3">Helix-turn-helix transcriptional regulator</fullName>
    </submittedName>
</protein>
<keyword evidence="1" id="KW-0238">DNA-binding</keyword>
<dbReference type="InterPro" id="IPR050807">
    <property type="entry name" value="TransReg_Diox_bact_type"/>
</dbReference>
<dbReference type="CDD" id="cd00093">
    <property type="entry name" value="HTH_XRE"/>
    <property type="match status" value="1"/>
</dbReference>
<keyword evidence="4" id="KW-1185">Reference proteome</keyword>
<dbReference type="Gene3D" id="1.10.260.40">
    <property type="entry name" value="lambda repressor-like DNA-binding domains"/>
    <property type="match status" value="1"/>
</dbReference>
<evidence type="ECO:0000313" key="4">
    <source>
        <dbReference type="Proteomes" id="UP000473885"/>
    </source>
</evidence>
<name>A0A6M0RBS3_9CLOT</name>
<reference evidence="3 4" key="1">
    <citation type="submission" date="2019-04" db="EMBL/GenBank/DDBJ databases">
        <title>Genome sequencing of Clostridium botulinum Groups I-IV and Clostridium butyricum.</title>
        <authorList>
            <person name="Brunt J."/>
            <person name="Van Vliet A.H.M."/>
            <person name="Stringer S.C."/>
            <person name="Carter A.T."/>
            <person name="Peck M.W."/>
        </authorList>
    </citation>
    <scope>NUCLEOTIDE SEQUENCE [LARGE SCALE GENOMIC DNA]</scope>
    <source>
        <strain evidence="3 4">IFR 18/094</strain>
    </source>
</reference>
<dbReference type="EMBL" id="SXDP01000011">
    <property type="protein sequence ID" value="NEZ47696.1"/>
    <property type="molecule type" value="Genomic_DNA"/>
</dbReference>
<dbReference type="Proteomes" id="UP000473885">
    <property type="component" value="Unassembled WGS sequence"/>
</dbReference>
<proteinExistence type="predicted"/>
<dbReference type="InterPro" id="IPR010982">
    <property type="entry name" value="Lambda_DNA-bd_dom_sf"/>
</dbReference>
<feature type="domain" description="HTH cro/C1-type" evidence="2">
    <location>
        <begin position="5"/>
        <end position="59"/>
    </location>
</feature>
<evidence type="ECO:0000259" key="2">
    <source>
        <dbReference type="PROSITE" id="PS50943"/>
    </source>
</evidence>
<comment type="caution">
    <text evidence="3">The sequence shown here is derived from an EMBL/GenBank/DDBJ whole genome shotgun (WGS) entry which is preliminary data.</text>
</comment>
<dbReference type="AlphaFoldDB" id="A0A6M0RBS3"/>
<sequence length="119" mass="13470">MKINLKKIREEKNISQSKLAILAGISRSYVSEIEAGKKTPSLDMLEKIAEALEVCTTFLLINNRNCCNCARHKNIEDLTLDQAEKIAHELNICIIDIICCYCPHKNCIGNDQFCKSKKL</sequence>
<dbReference type="PROSITE" id="PS50943">
    <property type="entry name" value="HTH_CROC1"/>
    <property type="match status" value="1"/>
</dbReference>
<dbReference type="GO" id="GO:0005829">
    <property type="term" value="C:cytosol"/>
    <property type="evidence" value="ECO:0007669"/>
    <property type="project" value="TreeGrafter"/>
</dbReference>
<gene>
    <name evidence="3" type="ORF">FDF74_10925</name>
</gene>
<dbReference type="PANTHER" id="PTHR46797">
    <property type="entry name" value="HTH-TYPE TRANSCRIPTIONAL REGULATOR"/>
    <property type="match status" value="1"/>
</dbReference>
<dbReference type="SMART" id="SM00530">
    <property type="entry name" value="HTH_XRE"/>
    <property type="match status" value="1"/>
</dbReference>
<organism evidence="3 4">
    <name type="scientific">Clostridium niameyense</name>
    <dbReference type="NCBI Taxonomy" id="1622073"/>
    <lineage>
        <taxon>Bacteria</taxon>
        <taxon>Bacillati</taxon>
        <taxon>Bacillota</taxon>
        <taxon>Clostridia</taxon>
        <taxon>Eubacteriales</taxon>
        <taxon>Clostridiaceae</taxon>
        <taxon>Clostridium</taxon>
    </lineage>
</organism>
<accession>A0A6M0RBS3</accession>
<dbReference type="GO" id="GO:0003677">
    <property type="term" value="F:DNA binding"/>
    <property type="evidence" value="ECO:0007669"/>
    <property type="project" value="UniProtKB-KW"/>
</dbReference>
<dbReference type="SUPFAM" id="SSF47413">
    <property type="entry name" value="lambda repressor-like DNA-binding domains"/>
    <property type="match status" value="1"/>
</dbReference>
<dbReference type="GO" id="GO:0003700">
    <property type="term" value="F:DNA-binding transcription factor activity"/>
    <property type="evidence" value="ECO:0007669"/>
    <property type="project" value="TreeGrafter"/>
</dbReference>
<dbReference type="InterPro" id="IPR001387">
    <property type="entry name" value="Cro/C1-type_HTH"/>
</dbReference>
<evidence type="ECO:0000256" key="1">
    <source>
        <dbReference type="ARBA" id="ARBA00023125"/>
    </source>
</evidence>
<dbReference type="PANTHER" id="PTHR46797:SF1">
    <property type="entry name" value="METHYLPHOSPHONATE SYNTHASE"/>
    <property type="match status" value="1"/>
</dbReference>
<dbReference type="RefSeq" id="WP_163249607.1">
    <property type="nucleotide sequence ID" value="NZ_SXDP01000011.1"/>
</dbReference>
<dbReference type="Pfam" id="PF01381">
    <property type="entry name" value="HTH_3"/>
    <property type="match status" value="1"/>
</dbReference>